<name>A0ACB9RJZ9_9MYRT</name>
<gene>
    <name evidence="1" type="ORF">MLD38_005673</name>
</gene>
<proteinExistence type="predicted"/>
<evidence type="ECO:0000313" key="1">
    <source>
        <dbReference type="EMBL" id="KAI4379362.1"/>
    </source>
</evidence>
<accession>A0ACB9RJZ9</accession>
<organism evidence="1 2">
    <name type="scientific">Melastoma candidum</name>
    <dbReference type="NCBI Taxonomy" id="119954"/>
    <lineage>
        <taxon>Eukaryota</taxon>
        <taxon>Viridiplantae</taxon>
        <taxon>Streptophyta</taxon>
        <taxon>Embryophyta</taxon>
        <taxon>Tracheophyta</taxon>
        <taxon>Spermatophyta</taxon>
        <taxon>Magnoliopsida</taxon>
        <taxon>eudicotyledons</taxon>
        <taxon>Gunneridae</taxon>
        <taxon>Pentapetalae</taxon>
        <taxon>rosids</taxon>
        <taxon>malvids</taxon>
        <taxon>Myrtales</taxon>
        <taxon>Melastomataceae</taxon>
        <taxon>Melastomatoideae</taxon>
        <taxon>Melastomateae</taxon>
        <taxon>Melastoma</taxon>
    </lineage>
</organism>
<sequence>MVASMQDGRASPIMEHEHEGKDYYGSEEVSPSGCGCFCFNWWRRGHGGRDYRLYQNGERVTGWGGESWLAKKLKGVKEASEVVAGPKWKTFIRKVGGYLKEKKNRNRFGFGYDEESYALNFDKGIEGEEDAGLLMNYSSRFVGPSPSQ</sequence>
<dbReference type="Proteomes" id="UP001057402">
    <property type="component" value="Chromosome 3"/>
</dbReference>
<dbReference type="EMBL" id="CM042882">
    <property type="protein sequence ID" value="KAI4379362.1"/>
    <property type="molecule type" value="Genomic_DNA"/>
</dbReference>
<comment type="caution">
    <text evidence="1">The sequence shown here is derived from an EMBL/GenBank/DDBJ whole genome shotgun (WGS) entry which is preliminary data.</text>
</comment>
<reference evidence="2" key="1">
    <citation type="journal article" date="2023" name="Front. Plant Sci.">
        <title>Chromosomal-level genome assembly of Melastoma candidum provides insights into trichome evolution.</title>
        <authorList>
            <person name="Zhong Y."/>
            <person name="Wu W."/>
            <person name="Sun C."/>
            <person name="Zou P."/>
            <person name="Liu Y."/>
            <person name="Dai S."/>
            <person name="Zhou R."/>
        </authorList>
    </citation>
    <scope>NUCLEOTIDE SEQUENCE [LARGE SCALE GENOMIC DNA]</scope>
</reference>
<evidence type="ECO:0000313" key="2">
    <source>
        <dbReference type="Proteomes" id="UP001057402"/>
    </source>
</evidence>
<protein>
    <submittedName>
        <fullName evidence="1">Uncharacterized protein</fullName>
    </submittedName>
</protein>
<keyword evidence="2" id="KW-1185">Reference proteome</keyword>